<proteinExistence type="predicted"/>
<dbReference type="InParanoid" id="A0A163K0D6"/>
<gene>
    <name evidence="1" type="primary">ABSGL_10252.1 scaffold 11814</name>
</gene>
<name>A0A163K0D6_ABSGL</name>
<dbReference type="Proteomes" id="UP000078561">
    <property type="component" value="Unassembled WGS sequence"/>
</dbReference>
<accession>A0A163K0D6</accession>
<evidence type="ECO:0000313" key="2">
    <source>
        <dbReference type="Proteomes" id="UP000078561"/>
    </source>
</evidence>
<dbReference type="EMBL" id="LT554361">
    <property type="protein sequence ID" value="SAM04391.1"/>
    <property type="molecule type" value="Genomic_DNA"/>
</dbReference>
<evidence type="ECO:0000313" key="1">
    <source>
        <dbReference type="EMBL" id="SAM04391.1"/>
    </source>
</evidence>
<protein>
    <submittedName>
        <fullName evidence="1">Uncharacterized protein</fullName>
    </submittedName>
</protein>
<organism evidence="1">
    <name type="scientific">Absidia glauca</name>
    <name type="common">Pin mould</name>
    <dbReference type="NCBI Taxonomy" id="4829"/>
    <lineage>
        <taxon>Eukaryota</taxon>
        <taxon>Fungi</taxon>
        <taxon>Fungi incertae sedis</taxon>
        <taxon>Mucoromycota</taxon>
        <taxon>Mucoromycotina</taxon>
        <taxon>Mucoromycetes</taxon>
        <taxon>Mucorales</taxon>
        <taxon>Cunninghamellaceae</taxon>
        <taxon>Absidia</taxon>
    </lineage>
</organism>
<keyword evidence="2" id="KW-1185">Reference proteome</keyword>
<sequence length="266" mass="30316">MLPNGIAGVEFHHEHRVLYKSLPEHNDHQYKCIFSDGRLNRFARTEFFRRQSVMSFADRWEQLLAEAGRLVKGGACKIKESTICWEACHRSHQFSWKIGEICAVYRCVVPSALASYLIHVAHTLPAIRADEPQLICVFLLDLIPGEERVLLIPMRRARPFLCLAGRFYLHFELSPPPYRVLIAHKIRHTQIGSIPVVLSVAFPPKKRALTIPAGQQNTEFEMPFRCAASSMHPGIIPFEIVCHGPQSDRRYLSTRFPWPPIGPASS</sequence>
<dbReference type="AlphaFoldDB" id="A0A163K0D6"/>
<reference evidence="1" key="1">
    <citation type="submission" date="2016-04" db="EMBL/GenBank/DDBJ databases">
        <authorList>
            <person name="Evans L.H."/>
            <person name="Alamgir A."/>
            <person name="Owens N."/>
            <person name="Weber N.D."/>
            <person name="Virtaneva K."/>
            <person name="Barbian K."/>
            <person name="Babar A."/>
            <person name="Rosenke K."/>
        </authorList>
    </citation>
    <scope>NUCLEOTIDE SEQUENCE [LARGE SCALE GENOMIC DNA]</scope>
    <source>
        <strain evidence="1">CBS 101.48</strain>
    </source>
</reference>